<dbReference type="AlphaFoldDB" id="A0A6A3CUI7"/>
<feature type="compositionally biased region" description="Pro residues" evidence="2">
    <location>
        <begin position="369"/>
        <end position="379"/>
    </location>
</feature>
<organism evidence="3 4">
    <name type="scientific">Hibiscus syriacus</name>
    <name type="common">Rose of Sharon</name>
    <dbReference type="NCBI Taxonomy" id="106335"/>
    <lineage>
        <taxon>Eukaryota</taxon>
        <taxon>Viridiplantae</taxon>
        <taxon>Streptophyta</taxon>
        <taxon>Embryophyta</taxon>
        <taxon>Tracheophyta</taxon>
        <taxon>Spermatophyta</taxon>
        <taxon>Magnoliopsida</taxon>
        <taxon>eudicotyledons</taxon>
        <taxon>Gunneridae</taxon>
        <taxon>Pentapetalae</taxon>
        <taxon>rosids</taxon>
        <taxon>malvids</taxon>
        <taxon>Malvales</taxon>
        <taxon>Malvaceae</taxon>
        <taxon>Malvoideae</taxon>
        <taxon>Hibiscus</taxon>
    </lineage>
</organism>
<dbReference type="EMBL" id="VEPZ02000123">
    <property type="protein sequence ID" value="KAE8733235.1"/>
    <property type="molecule type" value="Genomic_DNA"/>
</dbReference>
<name>A0A6A3CUI7_HIBSY</name>
<reference evidence="3" key="1">
    <citation type="submission" date="2019-09" db="EMBL/GenBank/DDBJ databases">
        <title>Draft genome information of white flower Hibiscus syriacus.</title>
        <authorList>
            <person name="Kim Y.-M."/>
        </authorList>
    </citation>
    <scope>NUCLEOTIDE SEQUENCE [LARGE SCALE GENOMIC DNA]</scope>
    <source>
        <strain evidence="3">YM2019G1</strain>
    </source>
</reference>
<evidence type="ECO:0000256" key="2">
    <source>
        <dbReference type="SAM" id="MobiDB-lite"/>
    </source>
</evidence>
<feature type="compositionally biased region" description="Low complexity" evidence="2">
    <location>
        <begin position="354"/>
        <end position="368"/>
    </location>
</feature>
<feature type="region of interest" description="Disordered" evidence="2">
    <location>
        <begin position="254"/>
        <end position="465"/>
    </location>
</feature>
<dbReference type="PANTHER" id="PTHR31342">
    <property type="entry name" value="PROTEIN CHUP1, CHLOROPLASTIC"/>
    <property type="match status" value="1"/>
</dbReference>
<feature type="compositionally biased region" description="Basic residues" evidence="2">
    <location>
        <begin position="259"/>
        <end position="268"/>
    </location>
</feature>
<dbReference type="PANTHER" id="PTHR31342:SF16">
    <property type="entry name" value="TALIN_MIDDLE DOMAIN-CONTAINING PROTEIN"/>
    <property type="match status" value="1"/>
</dbReference>
<feature type="compositionally biased region" description="Polar residues" evidence="2">
    <location>
        <begin position="310"/>
        <end position="321"/>
    </location>
</feature>
<protein>
    <submittedName>
        <fullName evidence="3">TMV resistance protein N-like</fullName>
    </submittedName>
</protein>
<evidence type="ECO:0000313" key="3">
    <source>
        <dbReference type="EMBL" id="KAE8733235.1"/>
    </source>
</evidence>
<keyword evidence="4" id="KW-1185">Reference proteome</keyword>
<feature type="compositionally biased region" description="Polar residues" evidence="2">
    <location>
        <begin position="286"/>
        <end position="303"/>
    </location>
</feature>
<feature type="compositionally biased region" description="Pro residues" evidence="2">
    <location>
        <begin position="623"/>
        <end position="639"/>
    </location>
</feature>
<evidence type="ECO:0000313" key="4">
    <source>
        <dbReference type="Proteomes" id="UP000436088"/>
    </source>
</evidence>
<dbReference type="InterPro" id="IPR040265">
    <property type="entry name" value="CHUP1/IPGA1-like"/>
</dbReference>
<gene>
    <name evidence="3" type="ORF">F3Y22_tig00001478pilonHSYRG00488</name>
</gene>
<sequence length="952" mass="104714">MLRGQIPPQPEVFKALKKRKEIAKGAKKASSSSQLTCNFLPIMELRKKIIAFRDIFGLLLPNISVLMDQLLIGTMKDLHKFYRESIPNFRISELKILPLDKVLIYFCKAFQGLGNKSKMSDKWIDKYKYDIYDNEKCKSLKIVVETLNGLIKIARERFDMADEDGENKEFCLKAKSFGKILKESYLDNRLSCTSPVRPSSLLSETTNGSPKSSSSVLLPLRVQAVGKLNRIDVKHKQPALDKLPKVRVQVPSSLNQKKAVFKKQKKEAKRNSPVRKASIVDKTRDSTSQNAKPEVPPSNSNNACRDKTKFSPNIALSSSPPEMQPSKLLKDKVVAEKSSPPPLASSSPLPSPLRSPAASPLRPAAASPLRPPSASPPPTSAAAETSLPTPPSKRPKISIDLDTDIKSRPRPPAGPRLKFYRLPSHQSLSGGPPAPSLLPPNAISGRAPAPPLLQPNVVSGRPPLPPPLTSQPNIEAAQATPVATESHFPLPFSMLTNIAAAGIPSPLPRSPPPLTSLKTNVVATGAPLPSPPPVPLSSKVELMEHHFQFHHHHLLLLEQHQQCHHLLLEQHRIFPPLPPPGTVSLMPPPPPSGTASLMPPPPPPGTTLLMPPPPPGTVSTMQPPSPPPGTASTMPPPITPHGTASTMPPPPPGATKSLGPKKANTKLKRSSHMGNLYRVLRGKVEGCPMQCKSSSEKKIVIASVPCGKQGMSDALAEMTKRTFSTNDMTKLLKFHKHAESIPENLTDETQVLARFEGFPTKKLEAIRTASALYSKLESMIAVLQNWKFELPLAELLDKVDHYFNKIKGETYALEQTREEESKNLMSHNIEFDFQILVRIKEAMVDVSSNCMELAMKERREVKLKGHEGSKTKAEAQKKGCVKMLWRAFQLAFRVYIFAGGHDSRADMLSLELADEIQTDPQHTHRNAYVKFIPNSLYIELEKPRVLKFPSAL</sequence>
<comment type="caution">
    <text evidence="3">The sequence shown here is derived from an EMBL/GenBank/DDBJ whole genome shotgun (WGS) entry which is preliminary data.</text>
</comment>
<dbReference type="Proteomes" id="UP000436088">
    <property type="component" value="Unassembled WGS sequence"/>
</dbReference>
<accession>A0A6A3CUI7</accession>
<keyword evidence="1" id="KW-0175">Coiled coil</keyword>
<feature type="region of interest" description="Disordered" evidence="2">
    <location>
        <begin position="585"/>
        <end position="669"/>
    </location>
</feature>
<feature type="compositionally biased region" description="Pro residues" evidence="2">
    <location>
        <begin position="339"/>
        <end position="353"/>
    </location>
</feature>
<feature type="compositionally biased region" description="Basic and acidic residues" evidence="2">
    <location>
        <begin position="397"/>
        <end position="407"/>
    </location>
</feature>
<feature type="compositionally biased region" description="Pro residues" evidence="2">
    <location>
        <begin position="585"/>
        <end position="616"/>
    </location>
</feature>
<proteinExistence type="predicted"/>
<evidence type="ECO:0000256" key="1">
    <source>
        <dbReference type="ARBA" id="ARBA00023054"/>
    </source>
</evidence>